<accession>A0ABW2CJM4</accession>
<evidence type="ECO:0000313" key="4">
    <source>
        <dbReference type="Proteomes" id="UP001596380"/>
    </source>
</evidence>
<feature type="compositionally biased region" description="Pro residues" evidence="1">
    <location>
        <begin position="73"/>
        <end position="86"/>
    </location>
</feature>
<sequence>MAARLAFVACLAALFGLIYQPGAPAGEPPQATAAAATAARHALAGGAAPEPAFIANHAHAAAPHGGDHGGPLAVPPPESAPLPPVPLGSTPRPAAQAPPAAYEPSHDRLARAPPASPGS</sequence>
<comment type="caution">
    <text evidence="3">The sequence shown here is derived from an EMBL/GenBank/DDBJ whole genome shotgun (WGS) entry which is preliminary data.</text>
</comment>
<evidence type="ECO:0000313" key="3">
    <source>
        <dbReference type="EMBL" id="MFC6881160.1"/>
    </source>
</evidence>
<dbReference type="EMBL" id="JBHSXS010000007">
    <property type="protein sequence ID" value="MFC6881160.1"/>
    <property type="molecule type" value="Genomic_DNA"/>
</dbReference>
<dbReference type="Proteomes" id="UP001596380">
    <property type="component" value="Unassembled WGS sequence"/>
</dbReference>
<name>A0ABW2CJM4_9ACTN</name>
<organism evidence="3 4">
    <name type="scientific">Actinomadura yumaensis</name>
    <dbReference type="NCBI Taxonomy" id="111807"/>
    <lineage>
        <taxon>Bacteria</taxon>
        <taxon>Bacillati</taxon>
        <taxon>Actinomycetota</taxon>
        <taxon>Actinomycetes</taxon>
        <taxon>Streptosporangiales</taxon>
        <taxon>Thermomonosporaceae</taxon>
        <taxon>Actinomadura</taxon>
    </lineage>
</organism>
<evidence type="ECO:0000256" key="1">
    <source>
        <dbReference type="SAM" id="MobiDB-lite"/>
    </source>
</evidence>
<reference evidence="4" key="1">
    <citation type="journal article" date="2019" name="Int. J. Syst. Evol. Microbiol.">
        <title>The Global Catalogue of Microorganisms (GCM) 10K type strain sequencing project: providing services to taxonomists for standard genome sequencing and annotation.</title>
        <authorList>
            <consortium name="The Broad Institute Genomics Platform"/>
            <consortium name="The Broad Institute Genome Sequencing Center for Infectious Disease"/>
            <person name="Wu L."/>
            <person name="Ma J."/>
        </authorList>
    </citation>
    <scope>NUCLEOTIDE SEQUENCE [LARGE SCALE GENOMIC DNA]</scope>
    <source>
        <strain evidence="4">JCM 3369</strain>
    </source>
</reference>
<gene>
    <name evidence="3" type="ORF">ACFQKB_15435</name>
</gene>
<dbReference type="RefSeq" id="WP_160819344.1">
    <property type="nucleotide sequence ID" value="NZ_JBHSXS010000007.1"/>
</dbReference>
<feature type="chain" id="PRO_5047422251" evidence="2">
    <location>
        <begin position="26"/>
        <end position="119"/>
    </location>
</feature>
<feature type="signal peptide" evidence="2">
    <location>
        <begin position="1"/>
        <end position="25"/>
    </location>
</feature>
<feature type="compositionally biased region" description="Low complexity" evidence="1">
    <location>
        <begin position="91"/>
        <end position="103"/>
    </location>
</feature>
<feature type="region of interest" description="Disordered" evidence="1">
    <location>
        <begin position="54"/>
        <end position="119"/>
    </location>
</feature>
<proteinExistence type="predicted"/>
<keyword evidence="2" id="KW-0732">Signal</keyword>
<protein>
    <submittedName>
        <fullName evidence="3">Uncharacterized protein</fullName>
    </submittedName>
</protein>
<evidence type="ECO:0000256" key="2">
    <source>
        <dbReference type="SAM" id="SignalP"/>
    </source>
</evidence>
<keyword evidence="4" id="KW-1185">Reference proteome</keyword>